<accession>A0A1H6L077</accession>
<dbReference type="RefSeq" id="WP_074718142.1">
    <property type="nucleotide sequence ID" value="NZ_FNWV01000011.1"/>
</dbReference>
<organism evidence="2 3">
    <name type="scientific">Ruminococcus flavefaciens</name>
    <dbReference type="NCBI Taxonomy" id="1265"/>
    <lineage>
        <taxon>Bacteria</taxon>
        <taxon>Bacillati</taxon>
        <taxon>Bacillota</taxon>
        <taxon>Clostridia</taxon>
        <taxon>Eubacteriales</taxon>
        <taxon>Oscillospiraceae</taxon>
        <taxon>Ruminococcus</taxon>
    </lineage>
</organism>
<dbReference type="OrthoDB" id="1820249at2"/>
<dbReference type="AlphaFoldDB" id="A0A1H6L077"/>
<keyword evidence="1" id="KW-0472">Membrane</keyword>
<reference evidence="2 3" key="1">
    <citation type="submission" date="2016-10" db="EMBL/GenBank/DDBJ databases">
        <authorList>
            <person name="de Groot N.N."/>
        </authorList>
    </citation>
    <scope>NUCLEOTIDE SEQUENCE [LARGE SCALE GENOMIC DNA]</scope>
    <source>
        <strain evidence="2 3">YAD2003</strain>
    </source>
</reference>
<feature type="transmembrane region" description="Helical" evidence="1">
    <location>
        <begin position="75"/>
        <end position="101"/>
    </location>
</feature>
<feature type="transmembrane region" description="Helical" evidence="1">
    <location>
        <begin position="113"/>
        <end position="140"/>
    </location>
</feature>
<evidence type="ECO:0000256" key="1">
    <source>
        <dbReference type="SAM" id="Phobius"/>
    </source>
</evidence>
<evidence type="ECO:0000313" key="3">
    <source>
        <dbReference type="Proteomes" id="UP000183190"/>
    </source>
</evidence>
<keyword evidence="1" id="KW-1133">Transmembrane helix</keyword>
<name>A0A1H6L077_RUMFL</name>
<keyword evidence="1" id="KW-0812">Transmembrane</keyword>
<dbReference type="Proteomes" id="UP000183190">
    <property type="component" value="Unassembled WGS sequence"/>
</dbReference>
<evidence type="ECO:0000313" key="2">
    <source>
        <dbReference type="EMBL" id="SEH77480.1"/>
    </source>
</evidence>
<gene>
    <name evidence="2" type="ORF">SAMN02910265_02621</name>
</gene>
<protein>
    <submittedName>
        <fullName evidence="2">Uncharacterized protein</fullName>
    </submittedName>
</protein>
<proteinExistence type="predicted"/>
<dbReference type="EMBL" id="FNWV01000011">
    <property type="protein sequence ID" value="SEH77480.1"/>
    <property type="molecule type" value="Genomic_DNA"/>
</dbReference>
<sequence length="220" mass="25239">MELKYITQKNIDESHINITSAEMYAEFKGYNQHMLDMQKKRWRFLRDFWALWIMNAILLFVGIMTALMLMWNGSLIYMASGTFMPCWLLLAIYLFLMIYFIGIRKLYSWKAGLLISAILIPINLAFIALAIANAVVIYFMDKEDSGIRNETGYPHFAQLVGSFKSFVKDGEVYGVGEGVVYGAGLQSESAEQIPEDPFAKYRIKPEDDMGMLSDNDINKE</sequence>
<feature type="transmembrane region" description="Helical" evidence="1">
    <location>
        <begin position="48"/>
        <end position="69"/>
    </location>
</feature>